<dbReference type="RefSeq" id="WP_201921728.1">
    <property type="nucleotide sequence ID" value="NZ_BAABAX010000014.1"/>
</dbReference>
<sequence>MAKVLPQILLYIVAILICNTTIHAQDNDLACRTANPFCSDASQELTFPNITGEDISFQGLGCLNTTRNSSWYYIRIDQPGELIFDIQQWVEINVNNTLDRGERQLDVDFIAWGPFPTSFIDCDLLATGCDNNGDGENLRPEECVNNVDDPEYYTTGLLGMDNTNIVDCSYARTPEENIFIETFTIPSAQSGEYYIILITNFSDEAGVIQLQQTNLGDPNAGTTDCSILEPGVGMDVAVCGPSEFPVTIEGRFPDAIAYQWRSADPGTTNFTSIPDPEGGVPFLEVSSPGVYELIGYSDTGRTVEVGRDDLVVLDVSNAVTSVSHSIAEESFAGSYTITAQVTAAPEVQAAGFEDFEYRLDRDLGNGFIVYREFQASPVFENVPPGDYRITARYANCPDSERESDIFMILGYPKYFTPNGDGFHDTWSLINIEDQSDALIYIFDRYGKLLKQLRPGGLGWDGTYNGKLMPSSDYWFRVEFNEPRDPNMRRRVFAGNFSLIR</sequence>
<dbReference type="Pfam" id="PF13585">
    <property type="entry name" value="CHU_C"/>
    <property type="match status" value="1"/>
</dbReference>
<feature type="signal peptide" evidence="1">
    <location>
        <begin position="1"/>
        <end position="24"/>
    </location>
</feature>
<dbReference type="InterPro" id="IPR026341">
    <property type="entry name" value="T9SS_type_B"/>
</dbReference>
<keyword evidence="1" id="KW-0732">Signal</keyword>
<accession>A0A936ZZE1</accession>
<evidence type="ECO:0000256" key="1">
    <source>
        <dbReference type="SAM" id="SignalP"/>
    </source>
</evidence>
<evidence type="ECO:0000313" key="3">
    <source>
        <dbReference type="Proteomes" id="UP000651057"/>
    </source>
</evidence>
<comment type="caution">
    <text evidence="2">The sequence shown here is derived from an EMBL/GenBank/DDBJ whole genome shotgun (WGS) entry which is preliminary data.</text>
</comment>
<dbReference type="AlphaFoldDB" id="A0A936ZZE1"/>
<proteinExistence type="predicted"/>
<dbReference type="NCBIfam" id="TIGR04131">
    <property type="entry name" value="Bac_Flav_CTERM"/>
    <property type="match status" value="1"/>
</dbReference>
<gene>
    <name evidence="2" type="ORF">JJQ60_14755</name>
</gene>
<evidence type="ECO:0000313" key="2">
    <source>
        <dbReference type="EMBL" id="MBL0684788.1"/>
    </source>
</evidence>
<keyword evidence="3" id="KW-1185">Reference proteome</keyword>
<protein>
    <submittedName>
        <fullName evidence="2">T9SS type B sorting domain-containing protein</fullName>
    </submittedName>
</protein>
<reference evidence="2" key="1">
    <citation type="submission" date="2021-01" db="EMBL/GenBank/DDBJ databases">
        <authorList>
            <person name="Zhong Y.L."/>
        </authorList>
    </citation>
    <scope>NUCLEOTIDE SEQUENCE</scope>
    <source>
        <strain evidence="2">KCTC 23302</strain>
    </source>
</reference>
<feature type="chain" id="PRO_5037435952" evidence="1">
    <location>
        <begin position="25"/>
        <end position="500"/>
    </location>
</feature>
<dbReference type="EMBL" id="JAERQJ010000006">
    <property type="protein sequence ID" value="MBL0684788.1"/>
    <property type="molecule type" value="Genomic_DNA"/>
</dbReference>
<dbReference type="Proteomes" id="UP000651057">
    <property type="component" value="Unassembled WGS sequence"/>
</dbReference>
<organism evidence="2 3">
    <name type="scientific">Aquimarina mytili</name>
    <dbReference type="NCBI Taxonomy" id="874423"/>
    <lineage>
        <taxon>Bacteria</taxon>
        <taxon>Pseudomonadati</taxon>
        <taxon>Bacteroidota</taxon>
        <taxon>Flavobacteriia</taxon>
        <taxon>Flavobacteriales</taxon>
        <taxon>Flavobacteriaceae</taxon>
        <taxon>Aquimarina</taxon>
    </lineage>
</organism>
<name>A0A936ZZE1_9FLAO</name>